<protein>
    <submittedName>
        <fullName evidence="3">DHH family phosphoesterase</fullName>
    </submittedName>
</protein>
<dbReference type="InterPro" id="IPR001667">
    <property type="entry name" value="DDH_dom"/>
</dbReference>
<dbReference type="InterPro" id="IPR003156">
    <property type="entry name" value="DHHA1_dom"/>
</dbReference>
<accession>A0A2G0CI43</accession>
<sequence length="343" mass="38750">MDDRIEKARRLLAERQEVVIFSHRNPDGDAVGSSLGLQHYLVDRGHSCTIVLPSDYPEFLTFLPGIQSIVIYDNEPERAQEIIDRATLFFILDFNAFDRIDRLADGLADDERPRIMIDHHLYPEEIADPIFSDPSASSTCEMVYRFIDDLGDRCRVSKTVSDSLYTGILTDTGGFKYSTSPALLRTAANLLEAGTDAYKIADHVWNNQSEKQLRLLGHCLANRMELIPEYRTGLIYLNKKDYEDFDIQRGDTEGIVNYVLRMPQLMIAAFIHEQPTIVKLSLRSKGTMDVQQIAKAHFRGGGHRNAAGGASFAPLGATINRFKRQLPKYAAEIEAAYLEFNNQ</sequence>
<dbReference type="Pfam" id="PF01368">
    <property type="entry name" value="DHH"/>
    <property type="match status" value="1"/>
</dbReference>
<dbReference type="Gene3D" id="3.10.310.30">
    <property type="match status" value="1"/>
</dbReference>
<keyword evidence="4" id="KW-1185">Reference proteome</keyword>
<dbReference type="InterPro" id="IPR051319">
    <property type="entry name" value="Oligoribo/pAp-PDE_c-di-AMP_PDE"/>
</dbReference>
<dbReference type="Pfam" id="PF02272">
    <property type="entry name" value="DHHA1"/>
    <property type="match status" value="1"/>
</dbReference>
<comment type="caution">
    <text evidence="3">The sequence shown here is derived from an EMBL/GenBank/DDBJ whole genome shotgun (WGS) entry which is preliminary data.</text>
</comment>
<gene>
    <name evidence="3" type="ORF">CGL56_00970</name>
</gene>
<evidence type="ECO:0000313" key="3">
    <source>
        <dbReference type="EMBL" id="PHK99652.1"/>
    </source>
</evidence>
<dbReference type="OrthoDB" id="9803668at2"/>
<proteinExistence type="predicted"/>
<evidence type="ECO:0000259" key="2">
    <source>
        <dbReference type="Pfam" id="PF02272"/>
    </source>
</evidence>
<reference evidence="3 4" key="1">
    <citation type="submission" date="2017-10" db="EMBL/GenBank/DDBJ databases">
        <title>The draft genome sequence of Lewinella marina KCTC 32374.</title>
        <authorList>
            <person name="Wang K."/>
        </authorList>
    </citation>
    <scope>NUCLEOTIDE SEQUENCE [LARGE SCALE GENOMIC DNA]</scope>
    <source>
        <strain evidence="3 4">MKG-38</strain>
    </source>
</reference>
<feature type="domain" description="DDH" evidence="1">
    <location>
        <begin position="18"/>
        <end position="168"/>
    </location>
</feature>
<dbReference type="SUPFAM" id="SSF64182">
    <property type="entry name" value="DHH phosphoesterases"/>
    <property type="match status" value="1"/>
</dbReference>
<feature type="domain" description="DHHA1" evidence="2">
    <location>
        <begin position="244"/>
        <end position="310"/>
    </location>
</feature>
<dbReference type="GO" id="GO:0003676">
    <property type="term" value="F:nucleic acid binding"/>
    <property type="evidence" value="ECO:0007669"/>
    <property type="project" value="InterPro"/>
</dbReference>
<dbReference type="Proteomes" id="UP000226437">
    <property type="component" value="Unassembled WGS sequence"/>
</dbReference>
<dbReference type="AlphaFoldDB" id="A0A2G0CI43"/>
<dbReference type="EMBL" id="PDLO01000001">
    <property type="protein sequence ID" value="PHK99652.1"/>
    <property type="molecule type" value="Genomic_DNA"/>
</dbReference>
<dbReference type="PANTHER" id="PTHR47618:SF1">
    <property type="entry name" value="BIFUNCTIONAL OLIGORIBONUCLEASE AND PAP PHOSPHATASE NRNA"/>
    <property type="match status" value="1"/>
</dbReference>
<dbReference type="Gene3D" id="3.90.1640.10">
    <property type="entry name" value="inorganic pyrophosphatase (n-terminal core)"/>
    <property type="match status" value="1"/>
</dbReference>
<evidence type="ECO:0000259" key="1">
    <source>
        <dbReference type="Pfam" id="PF01368"/>
    </source>
</evidence>
<name>A0A2G0CI43_9BACT</name>
<dbReference type="InterPro" id="IPR038763">
    <property type="entry name" value="DHH_sf"/>
</dbReference>
<organism evidence="3 4">
    <name type="scientific">Neolewinella marina</name>
    <dbReference type="NCBI Taxonomy" id="438751"/>
    <lineage>
        <taxon>Bacteria</taxon>
        <taxon>Pseudomonadati</taxon>
        <taxon>Bacteroidota</taxon>
        <taxon>Saprospiria</taxon>
        <taxon>Saprospirales</taxon>
        <taxon>Lewinellaceae</taxon>
        <taxon>Neolewinella</taxon>
    </lineage>
</organism>
<dbReference type="RefSeq" id="WP_099104631.1">
    <property type="nucleotide sequence ID" value="NZ_JAATJF010000001.1"/>
</dbReference>
<dbReference type="PANTHER" id="PTHR47618">
    <property type="entry name" value="BIFUNCTIONAL OLIGORIBONUCLEASE AND PAP PHOSPHATASE NRNA"/>
    <property type="match status" value="1"/>
</dbReference>
<evidence type="ECO:0000313" key="4">
    <source>
        <dbReference type="Proteomes" id="UP000226437"/>
    </source>
</evidence>